<feature type="modified residue" description="4-aspartylphosphate" evidence="1">
    <location>
        <position position="62"/>
    </location>
</feature>
<comment type="caution">
    <text evidence="5">The sequence shown here is derived from an EMBL/GenBank/DDBJ whole genome shotgun (WGS) entry which is preliminary data.</text>
</comment>
<feature type="coiled-coil region" evidence="2">
    <location>
        <begin position="137"/>
        <end position="164"/>
    </location>
</feature>
<protein>
    <submittedName>
        <fullName evidence="5">Two-component system response regulator</fullName>
    </submittedName>
</protein>
<proteinExistence type="predicted"/>
<dbReference type="SUPFAM" id="SSF52172">
    <property type="entry name" value="CheY-like"/>
    <property type="match status" value="1"/>
</dbReference>
<dbReference type="PROSITE" id="PS51832">
    <property type="entry name" value="HD_GYP"/>
    <property type="match status" value="1"/>
</dbReference>
<name>A0A5S3VAV3_9GAMM</name>
<dbReference type="EMBL" id="PNBX01000024">
    <property type="protein sequence ID" value="TMO69097.1"/>
    <property type="molecule type" value="Genomic_DNA"/>
</dbReference>
<organism evidence="5 6">
    <name type="scientific">Pseudoalteromonas aurantia</name>
    <dbReference type="NCBI Taxonomy" id="43654"/>
    <lineage>
        <taxon>Bacteria</taxon>
        <taxon>Pseudomonadati</taxon>
        <taxon>Pseudomonadota</taxon>
        <taxon>Gammaproteobacteria</taxon>
        <taxon>Alteromonadales</taxon>
        <taxon>Pseudoalteromonadaceae</taxon>
        <taxon>Pseudoalteromonas</taxon>
    </lineage>
</organism>
<evidence type="ECO:0000256" key="1">
    <source>
        <dbReference type="PROSITE-ProRule" id="PRU00169"/>
    </source>
</evidence>
<dbReference type="Pfam" id="PF00072">
    <property type="entry name" value="Response_reg"/>
    <property type="match status" value="1"/>
</dbReference>
<dbReference type="OrthoDB" id="9802066at2"/>
<reference evidence="6" key="2">
    <citation type="submission" date="2019-06" db="EMBL/GenBank/DDBJ databases">
        <title>Co-occurence of chitin degradation, pigmentation and bioactivity in marine Pseudoalteromonas.</title>
        <authorList>
            <person name="Sonnenschein E.C."/>
            <person name="Bech P.K."/>
        </authorList>
    </citation>
    <scope>NUCLEOTIDE SEQUENCE [LARGE SCALE GENOMIC DNA]</scope>
    <source>
        <strain evidence="6">S3790</strain>
    </source>
</reference>
<dbReference type="CDD" id="cd17569">
    <property type="entry name" value="REC_HupR-like"/>
    <property type="match status" value="1"/>
</dbReference>
<evidence type="ECO:0000313" key="6">
    <source>
        <dbReference type="Proteomes" id="UP000307217"/>
    </source>
</evidence>
<evidence type="ECO:0000313" key="5">
    <source>
        <dbReference type="EMBL" id="TMO69097.1"/>
    </source>
</evidence>
<reference evidence="5 6" key="1">
    <citation type="submission" date="2018-01" db="EMBL/GenBank/DDBJ databases">
        <authorList>
            <person name="Paulsen S."/>
            <person name="Gram L.K."/>
        </authorList>
    </citation>
    <scope>NUCLEOTIDE SEQUENCE [LARGE SCALE GENOMIC DNA]</scope>
    <source>
        <strain evidence="5 6">S3790</strain>
    </source>
</reference>
<evidence type="ECO:0000256" key="2">
    <source>
        <dbReference type="SAM" id="Coils"/>
    </source>
</evidence>
<gene>
    <name evidence="5" type="ORF">CWC19_06595</name>
</gene>
<dbReference type="InterPro" id="IPR001789">
    <property type="entry name" value="Sig_transdc_resp-reg_receiver"/>
</dbReference>
<dbReference type="SMART" id="SM00448">
    <property type="entry name" value="REC"/>
    <property type="match status" value="1"/>
</dbReference>
<dbReference type="PROSITE" id="PS50110">
    <property type="entry name" value="RESPONSE_REGULATORY"/>
    <property type="match status" value="1"/>
</dbReference>
<dbReference type="Pfam" id="PF13487">
    <property type="entry name" value="HD_5"/>
    <property type="match status" value="1"/>
</dbReference>
<feature type="domain" description="Response regulatory" evidence="3">
    <location>
        <begin position="13"/>
        <end position="128"/>
    </location>
</feature>
<dbReference type="InterPro" id="IPR052020">
    <property type="entry name" value="Cyclic_di-GMP/3'3'-cGAMP_PDE"/>
</dbReference>
<dbReference type="PANTHER" id="PTHR45228:SF8">
    <property type="entry name" value="TWO-COMPONENT RESPONSE REGULATOR-RELATED"/>
    <property type="match status" value="1"/>
</dbReference>
<dbReference type="PANTHER" id="PTHR45228">
    <property type="entry name" value="CYCLIC DI-GMP PHOSPHODIESTERASE TM_0186-RELATED"/>
    <property type="match status" value="1"/>
</dbReference>
<sequence length="440" mass="49971">MEDFEEFTSKPIQIMCLDDEPSVLRALVRLLRHHKLQAIPFTEGVDALDALSKQEFALIISDMRMPNMNGAEFLEKAKALAPDTQRILLTGYSDMISTVKAVNQGKIHAYVEKPWQNQRLIYLIEQGIEKYRLIKHNQALQQHVIEQNNKLKELNDSLELLVDKRTKQIRQILKQLETANEHERTDHKATVELLYNFINANPNLDAQLAKNIATTCLQIAKVLKLSDRLIEMANMAGYLAQVGLLAMDPALYKVPTAQLNEQQRKLFYTHPATAQLMLMPAQHLSEVAEAIYHQFEKYNGNGIPKGLKGNDIPICAHILSVARDYWQNIESSQKPDEQKLADALELIKMYSGNFYHPKVVIALETTLNDKANAQSDNVRSMDILTSKQLKPGMVLGLAIHSHKGIMLLPKGHEFNEKSIAKLQQLETQKPTPFRIMIKDG</sequence>
<keyword evidence="1" id="KW-0597">Phosphoprotein</keyword>
<dbReference type="GO" id="GO:0000160">
    <property type="term" value="P:phosphorelay signal transduction system"/>
    <property type="evidence" value="ECO:0007669"/>
    <property type="project" value="InterPro"/>
</dbReference>
<feature type="domain" description="HD-GYP" evidence="4">
    <location>
        <begin position="183"/>
        <end position="379"/>
    </location>
</feature>
<dbReference type="Gene3D" id="1.10.3210.10">
    <property type="entry name" value="Hypothetical protein af1432"/>
    <property type="match status" value="1"/>
</dbReference>
<accession>A0A5S3VAV3</accession>
<evidence type="ECO:0000259" key="4">
    <source>
        <dbReference type="PROSITE" id="PS51832"/>
    </source>
</evidence>
<dbReference type="AlphaFoldDB" id="A0A5S3VAV3"/>
<dbReference type="Proteomes" id="UP000307217">
    <property type="component" value="Unassembled WGS sequence"/>
</dbReference>
<keyword evidence="2" id="KW-0175">Coiled coil</keyword>
<dbReference type="InterPro" id="IPR037522">
    <property type="entry name" value="HD_GYP_dom"/>
</dbReference>
<evidence type="ECO:0000259" key="3">
    <source>
        <dbReference type="PROSITE" id="PS50110"/>
    </source>
</evidence>
<dbReference type="RefSeq" id="WP_138591106.1">
    <property type="nucleotide sequence ID" value="NZ_PNBX01000024.1"/>
</dbReference>
<dbReference type="Gene3D" id="3.40.50.2300">
    <property type="match status" value="1"/>
</dbReference>
<dbReference type="InterPro" id="IPR011006">
    <property type="entry name" value="CheY-like_superfamily"/>
</dbReference>